<evidence type="ECO:0000256" key="3">
    <source>
        <dbReference type="PROSITE-ProRule" id="PRU00325"/>
    </source>
</evidence>
<organism evidence="8 9">
    <name type="scientific">Halomonas stenophila</name>
    <dbReference type="NCBI Taxonomy" id="795312"/>
    <lineage>
        <taxon>Bacteria</taxon>
        <taxon>Pseudomonadati</taxon>
        <taxon>Pseudomonadota</taxon>
        <taxon>Gammaproteobacteria</taxon>
        <taxon>Oceanospirillales</taxon>
        <taxon>Halomonadaceae</taxon>
        <taxon>Halomonas</taxon>
    </lineage>
</organism>
<evidence type="ECO:0000259" key="6">
    <source>
        <dbReference type="PROSITE" id="PS51192"/>
    </source>
</evidence>
<keyword evidence="3" id="KW-0863">Zinc-finger</keyword>
<dbReference type="PANTHER" id="PTHR10799">
    <property type="entry name" value="SNF2/RAD54 HELICASE FAMILY"/>
    <property type="match status" value="1"/>
</dbReference>
<reference evidence="8 9" key="1">
    <citation type="submission" date="2020-08" db="EMBL/GenBank/DDBJ databases">
        <title>Genomic Encyclopedia of Type Strains, Phase III (KMG-III): the genomes of soil and plant-associated and newly described type strains.</title>
        <authorList>
            <person name="Whitman W."/>
        </authorList>
    </citation>
    <scope>NUCLEOTIDE SEQUENCE [LARGE SCALE GENOMIC DNA]</scope>
    <source>
        <strain evidence="8 9">CECT 7744</strain>
    </source>
</reference>
<dbReference type="InterPro" id="IPR001650">
    <property type="entry name" value="Helicase_C-like"/>
</dbReference>
<dbReference type="SMART" id="SM00487">
    <property type="entry name" value="DEXDc"/>
    <property type="match status" value="1"/>
</dbReference>
<dbReference type="InterPro" id="IPR038718">
    <property type="entry name" value="SNF2-like_sf"/>
</dbReference>
<comment type="caution">
    <text evidence="8">The sequence shown here is derived from an EMBL/GenBank/DDBJ whole genome shotgun (WGS) entry which is preliminary data.</text>
</comment>
<dbReference type="PROSITE" id="PS51194">
    <property type="entry name" value="HELICASE_CTER"/>
    <property type="match status" value="1"/>
</dbReference>
<feature type="region of interest" description="Disordered" evidence="4">
    <location>
        <begin position="115"/>
        <end position="135"/>
    </location>
</feature>
<keyword evidence="1" id="KW-0378">Hydrolase</keyword>
<feature type="domain" description="SWIM-type" evidence="5">
    <location>
        <begin position="74"/>
        <end position="108"/>
    </location>
</feature>
<dbReference type="Pfam" id="PF00271">
    <property type="entry name" value="Helicase_C"/>
    <property type="match status" value="1"/>
</dbReference>
<dbReference type="PROSITE" id="PS51192">
    <property type="entry name" value="HELICASE_ATP_BIND_1"/>
    <property type="match status" value="1"/>
</dbReference>
<dbReference type="SUPFAM" id="SSF52540">
    <property type="entry name" value="P-loop containing nucleoside triphosphate hydrolases"/>
    <property type="match status" value="2"/>
</dbReference>
<sequence>MSDPLPANDSLALFIALHQHDWQSCFDPGALQRGKRYARQRRVPGALRLQREDERVMLTGEVEGSRKRPYLTEVEIDVLGQDEELFTDCSCPVGMGCKHAVALIQAFLDQMASPEAVAARRPPHPEPTPGGGEEERLKQHWDDWIGQLEKPPEPVLDDHRVGAEYRLGLFLDSGGRLGNQPVLAVLPVWLRPSRQRSRGNGWVSPRGIEAGPSGELLPAPAEGWVAEQEEAIDQLMHGEVEMPWSSTQRMWALVSHPFQARALWSLLESDEPPLLFYRKQTGIQLAHGPACRLVPSWQADDQGIQRLQPSTDPLGVLSPEAVIARAGRQLCYLDPERGQFGRMDGSPELLTRLRRAPPLPPEISDWLGERFRQSPTLADQLPAPSRVEEQTLEDVVPRIKVTMKVAEGQIGFRHGAPLPRWIQAGAAVVGFDYDGIEVPPEEGETAKGYRDGQRLTIRRDPEAELALVHSLPPGMVTLEQLSEIDALPDYLELPTWTLLLPIDGTPPASATEWPTHLAGPDGWWEMIARLRQAGCLVEFGDDFPEEPILLEPDTWHGELEPAGNGWFDLALDIEVEGERLNLLPILRQLLKRADFPLEPAEGEAEDATWTLSLPDNRRLVLPLARLRALMAPILDWLGDESDPEAALKLPLTAAENVAPLAENERWTGREDVTALARRLRALPDSLPKPPGFAGELRDYQARGLAWLRFLSELGTGGILADDMGLGKTVQVLAHVLDERARGTLERPTLVVAPTSLVGNWCTEAARFAPELEVMALQGGRAKRERQLEEALPEADLVVTTYALLIRDLAHLREHDFGLLVLDEAQAIKNAASQTAQAVRELNARRALAMTGTPLENHLGELWAQLDAVAPGALGSQQWFGQRFRTPIEKEGDVALRTRLTRRIAPLMLRRTKQQVLAELPEKTESRREITLTGVQRELYESLRLAQHRRVQQAVAERGLAGSGIVMLDALLKLRQVCCDPRLVKLDSARQVTRSAKLVQLRELLPPLIEEGRRILIFSQFTEMLGHIGQALEKDGVPYTTLTGDTPGKTRTQRVALFQQGEIPVFLISLKAGGTGLNLTAADTVIHYDPWWNPAVEAQATGRAHRMGQQNPVFVYKLVCAGTVEERILDLQARKADLAASILEGGAERQGDGPLFDEEDLALLFAPVA</sequence>
<keyword evidence="2 8" id="KW-0347">Helicase</keyword>
<protein>
    <submittedName>
        <fullName evidence="8">Superfamily II DNA or RNA helicase</fullName>
    </submittedName>
</protein>
<dbReference type="EMBL" id="JACHXR010000001">
    <property type="protein sequence ID" value="MBB3229714.1"/>
    <property type="molecule type" value="Genomic_DNA"/>
</dbReference>
<dbReference type="Pfam" id="PF00176">
    <property type="entry name" value="SNF2-rel_dom"/>
    <property type="match status" value="1"/>
</dbReference>
<dbReference type="GO" id="GO:0005524">
    <property type="term" value="F:ATP binding"/>
    <property type="evidence" value="ECO:0007669"/>
    <property type="project" value="InterPro"/>
</dbReference>
<evidence type="ECO:0000256" key="4">
    <source>
        <dbReference type="SAM" id="MobiDB-lite"/>
    </source>
</evidence>
<dbReference type="GO" id="GO:0016787">
    <property type="term" value="F:hydrolase activity"/>
    <property type="evidence" value="ECO:0007669"/>
    <property type="project" value="UniProtKB-KW"/>
</dbReference>
<evidence type="ECO:0000256" key="2">
    <source>
        <dbReference type="ARBA" id="ARBA00022806"/>
    </source>
</evidence>
<dbReference type="Gene3D" id="3.40.50.300">
    <property type="entry name" value="P-loop containing nucleotide triphosphate hydrolases"/>
    <property type="match status" value="1"/>
</dbReference>
<dbReference type="InterPro" id="IPR007527">
    <property type="entry name" value="Znf_SWIM"/>
</dbReference>
<evidence type="ECO:0000313" key="9">
    <source>
        <dbReference type="Proteomes" id="UP000518892"/>
    </source>
</evidence>
<accession>A0A7W5EQS7</accession>
<dbReference type="Gene3D" id="3.40.50.10810">
    <property type="entry name" value="Tandem AAA-ATPase domain"/>
    <property type="match status" value="1"/>
</dbReference>
<dbReference type="CDD" id="cd18793">
    <property type="entry name" value="SF2_C_SNF"/>
    <property type="match status" value="1"/>
</dbReference>
<keyword evidence="9" id="KW-1185">Reference proteome</keyword>
<dbReference type="InterPro" id="IPR049730">
    <property type="entry name" value="SNF2/RAD54-like_C"/>
</dbReference>
<feature type="domain" description="Helicase C-terminal" evidence="7">
    <location>
        <begin position="999"/>
        <end position="1161"/>
    </location>
</feature>
<dbReference type="Proteomes" id="UP000518892">
    <property type="component" value="Unassembled WGS sequence"/>
</dbReference>
<dbReference type="InterPro" id="IPR014001">
    <property type="entry name" value="Helicase_ATP-bd"/>
</dbReference>
<feature type="domain" description="Helicase ATP-binding" evidence="6">
    <location>
        <begin position="708"/>
        <end position="871"/>
    </location>
</feature>
<name>A0A7W5EQS7_9GAMM</name>
<evidence type="ECO:0000259" key="7">
    <source>
        <dbReference type="PROSITE" id="PS51194"/>
    </source>
</evidence>
<dbReference type="PROSITE" id="PS50966">
    <property type="entry name" value="ZF_SWIM"/>
    <property type="match status" value="1"/>
</dbReference>
<dbReference type="CDD" id="cd18012">
    <property type="entry name" value="DEXQc_arch_SWI2_SNF2"/>
    <property type="match status" value="1"/>
</dbReference>
<gene>
    <name evidence="8" type="ORF">FHR97_000529</name>
</gene>
<dbReference type="GO" id="GO:0008270">
    <property type="term" value="F:zinc ion binding"/>
    <property type="evidence" value="ECO:0007669"/>
    <property type="project" value="UniProtKB-KW"/>
</dbReference>
<evidence type="ECO:0000256" key="1">
    <source>
        <dbReference type="ARBA" id="ARBA00022801"/>
    </source>
</evidence>
<keyword evidence="2 8" id="KW-0547">Nucleotide-binding</keyword>
<keyword evidence="2 8" id="KW-0067">ATP-binding</keyword>
<dbReference type="RefSeq" id="WP_183382207.1">
    <property type="nucleotide sequence ID" value="NZ_JACHXR010000001.1"/>
</dbReference>
<evidence type="ECO:0000313" key="8">
    <source>
        <dbReference type="EMBL" id="MBB3229714.1"/>
    </source>
</evidence>
<dbReference type="AlphaFoldDB" id="A0A7W5EQS7"/>
<dbReference type="SMART" id="SM00490">
    <property type="entry name" value="HELICc"/>
    <property type="match status" value="1"/>
</dbReference>
<keyword evidence="3" id="KW-0862">Zinc</keyword>
<dbReference type="GO" id="GO:0004386">
    <property type="term" value="F:helicase activity"/>
    <property type="evidence" value="ECO:0007669"/>
    <property type="project" value="UniProtKB-KW"/>
</dbReference>
<proteinExistence type="predicted"/>
<dbReference type="InterPro" id="IPR027417">
    <property type="entry name" value="P-loop_NTPase"/>
</dbReference>
<dbReference type="InterPro" id="IPR000330">
    <property type="entry name" value="SNF2_N"/>
</dbReference>
<evidence type="ECO:0000259" key="5">
    <source>
        <dbReference type="PROSITE" id="PS50966"/>
    </source>
</evidence>
<keyword evidence="3" id="KW-0479">Metal-binding</keyword>